<dbReference type="SMART" id="SM00822">
    <property type="entry name" value="PKS_KR"/>
    <property type="match status" value="1"/>
</dbReference>
<evidence type="ECO:0000256" key="8">
    <source>
        <dbReference type="ARBA" id="ARBA00023033"/>
    </source>
</evidence>
<dbReference type="FunFam" id="3.50.50.60:FF:000228">
    <property type="entry name" value="FAD-containing monooxygenase EthA"/>
    <property type="match status" value="1"/>
</dbReference>
<protein>
    <submittedName>
        <fullName evidence="11">Cation diffusion facilitator CzcD-associated flavoprotein CzcO/short-subunit dehydrogenase</fullName>
    </submittedName>
</protein>
<dbReference type="Proteomes" id="UP001183643">
    <property type="component" value="Unassembled WGS sequence"/>
</dbReference>
<dbReference type="PANTHER" id="PTHR43872:SF1">
    <property type="entry name" value="MONOOXYGENASE, PUTATIVE (AFU_ORTHOLOGUE AFUA_8G02570)-RELATED"/>
    <property type="match status" value="1"/>
</dbReference>
<comment type="caution">
    <text evidence="11">The sequence shown here is derived from an EMBL/GenBank/DDBJ whole genome shotgun (WGS) entry which is preliminary data.</text>
</comment>
<dbReference type="PROSITE" id="PS00061">
    <property type="entry name" value="ADH_SHORT"/>
    <property type="match status" value="1"/>
</dbReference>
<evidence type="ECO:0000256" key="6">
    <source>
        <dbReference type="ARBA" id="ARBA00022857"/>
    </source>
</evidence>
<keyword evidence="4" id="KW-0285">Flavoprotein</keyword>
<comment type="similarity">
    <text evidence="3">Belongs to the FAD-binding monooxygenase family.</text>
</comment>
<dbReference type="InterPro" id="IPR020946">
    <property type="entry name" value="Flavin_mOase-like"/>
</dbReference>
<dbReference type="AlphaFoldDB" id="A0AAE4C9T3"/>
<evidence type="ECO:0000313" key="11">
    <source>
        <dbReference type="EMBL" id="MDR7276881.1"/>
    </source>
</evidence>
<evidence type="ECO:0000256" key="9">
    <source>
        <dbReference type="SAM" id="MobiDB-lite"/>
    </source>
</evidence>
<dbReference type="InterPro" id="IPR057326">
    <property type="entry name" value="KR_dom"/>
</dbReference>
<reference evidence="11" key="1">
    <citation type="submission" date="2023-07" db="EMBL/GenBank/DDBJ databases">
        <title>Sequencing the genomes of 1000 actinobacteria strains.</title>
        <authorList>
            <person name="Klenk H.-P."/>
        </authorList>
    </citation>
    <scope>NUCLEOTIDE SEQUENCE</scope>
    <source>
        <strain evidence="11">DSM 44707</strain>
    </source>
</reference>
<keyword evidence="7" id="KW-0560">Oxidoreductase</keyword>
<keyword evidence="5" id="KW-0274">FAD</keyword>
<evidence type="ECO:0000256" key="1">
    <source>
        <dbReference type="ARBA" id="ARBA00001974"/>
    </source>
</evidence>
<feature type="region of interest" description="Disordered" evidence="9">
    <location>
        <begin position="477"/>
        <end position="497"/>
    </location>
</feature>
<accession>A0AAE4C9T3</accession>
<dbReference type="CDD" id="cd05233">
    <property type="entry name" value="SDR_c"/>
    <property type="match status" value="1"/>
</dbReference>
<name>A0AAE4C9T3_9ACTN</name>
<dbReference type="EMBL" id="JAVDYB010000001">
    <property type="protein sequence ID" value="MDR7276881.1"/>
    <property type="molecule type" value="Genomic_DNA"/>
</dbReference>
<feature type="compositionally biased region" description="Basic and acidic residues" evidence="9">
    <location>
        <begin position="477"/>
        <end position="487"/>
    </location>
</feature>
<organism evidence="11 12">
    <name type="scientific">Catenuloplanes atrovinosus</name>
    <dbReference type="NCBI Taxonomy" id="137266"/>
    <lineage>
        <taxon>Bacteria</taxon>
        <taxon>Bacillati</taxon>
        <taxon>Actinomycetota</taxon>
        <taxon>Actinomycetes</taxon>
        <taxon>Micromonosporales</taxon>
        <taxon>Micromonosporaceae</taxon>
        <taxon>Catenuloplanes</taxon>
    </lineage>
</organism>
<dbReference type="InterPro" id="IPR051820">
    <property type="entry name" value="FAD-binding_MO"/>
</dbReference>
<dbReference type="PRINTS" id="PR00080">
    <property type="entry name" value="SDRFAMILY"/>
</dbReference>
<dbReference type="InterPro" id="IPR002347">
    <property type="entry name" value="SDR_fam"/>
</dbReference>
<dbReference type="PANTHER" id="PTHR43872">
    <property type="entry name" value="MONOOXYGENASE, PUTATIVE (AFU_ORTHOLOGUE AFUA_8G02570)-RELATED"/>
    <property type="match status" value="1"/>
</dbReference>
<dbReference type="GO" id="GO:0004499">
    <property type="term" value="F:N,N-dimethylaniline monooxygenase activity"/>
    <property type="evidence" value="ECO:0007669"/>
    <property type="project" value="InterPro"/>
</dbReference>
<comment type="cofactor">
    <cofactor evidence="1">
        <name>FAD</name>
        <dbReference type="ChEBI" id="CHEBI:57692"/>
    </cofactor>
</comment>
<dbReference type="GO" id="GO:0050660">
    <property type="term" value="F:flavin adenine dinucleotide binding"/>
    <property type="evidence" value="ECO:0007669"/>
    <property type="project" value="InterPro"/>
</dbReference>
<comment type="similarity">
    <text evidence="2">Belongs to the short-chain dehydrogenases/reductases (SDR) family.</text>
</comment>
<dbReference type="RefSeq" id="WP_374728135.1">
    <property type="nucleotide sequence ID" value="NZ_JAVDYB010000001.1"/>
</dbReference>
<evidence type="ECO:0000256" key="3">
    <source>
        <dbReference type="ARBA" id="ARBA00010139"/>
    </source>
</evidence>
<keyword evidence="6" id="KW-0521">NADP</keyword>
<sequence length="781" mass="84687">MTGHYDVLIIGAGLSGIGAAWRLREALPGTTFAVLEARDAIGGTWDLFRYPGVRSDSDMITLGYPFRPWRGAESIASGDRIRDYIRRTADDGGITPHIRFRARVTAASWSSADARWTVSLADGTELTCGFLYACTGYYAYDRGHEPEFAGVADFAGRLVHPQSWPSDLDHRGRRVVVIGSGATAVTLVPAMSRDAAHVTMLQRSPSYLLPLPRRDLIGRPARRVLPAALADRLSHGVYAGLTQRLYEAARRHPRATRAALRAAAVAFLRDRASVDAHFTPAYDPWDQRLCVIPGGDLYREIRAGRASVVTGHIDRFVPEGVRLRSGQVLEADVVVSATGLRLRPIGGVRLTVDGEPVSIGDRVAYRGMMLGGVPNLAFCMGYVNVSWTLRADLCHRYVCRLLEHLDRHGLAVAIPDDPGEAARPLIELSSGYVRRALDLFPRQGDRDPWRVGQDYRRDARTVPRADVTERMTFRPARERGRTMSEHSARRRPRPGPYRFAGRTAVLTGAAGGIGEHLARGLAARGSHLVLVDVDDARLAALAERIRAEFPGPAVRTIVADLADRDAVDGVAARVRAEHPAIGLLINNAGIALGGRFDQVTVAEFETVMNVNFRAPMLLTHALLPALTAEPGGHLVNVSSLFGLIAPAGHSAYAASKFALRGLSQVLHSELAHLGVGVTTAHPGGVRTRIAERALIGSGVPADEVEAGRRQFAALLRYPPERAAERILRAVARRRARLLIGADAAVPDLLARLLPNGHARVMHALTSAAAARAQRRPHGHRA</sequence>
<proteinExistence type="inferred from homology"/>
<feature type="domain" description="Ketoreductase" evidence="10">
    <location>
        <begin position="502"/>
        <end position="688"/>
    </location>
</feature>
<dbReference type="InterPro" id="IPR036291">
    <property type="entry name" value="NAD(P)-bd_dom_sf"/>
</dbReference>
<dbReference type="Pfam" id="PF13450">
    <property type="entry name" value="NAD_binding_8"/>
    <property type="match status" value="1"/>
</dbReference>
<evidence type="ECO:0000256" key="4">
    <source>
        <dbReference type="ARBA" id="ARBA00022630"/>
    </source>
</evidence>
<dbReference type="SUPFAM" id="SSF51905">
    <property type="entry name" value="FAD/NAD(P)-binding domain"/>
    <property type="match status" value="1"/>
</dbReference>
<dbReference type="Gene3D" id="3.40.50.720">
    <property type="entry name" value="NAD(P)-binding Rossmann-like Domain"/>
    <property type="match status" value="1"/>
</dbReference>
<evidence type="ECO:0000259" key="10">
    <source>
        <dbReference type="SMART" id="SM00822"/>
    </source>
</evidence>
<dbReference type="SUPFAM" id="SSF51735">
    <property type="entry name" value="NAD(P)-binding Rossmann-fold domains"/>
    <property type="match status" value="1"/>
</dbReference>
<gene>
    <name evidence="11" type="ORF">J2S41_003659</name>
</gene>
<keyword evidence="8" id="KW-0503">Monooxygenase</keyword>
<dbReference type="InterPro" id="IPR020904">
    <property type="entry name" value="Sc_DH/Rdtase_CS"/>
</dbReference>
<dbReference type="GO" id="GO:0050661">
    <property type="term" value="F:NADP binding"/>
    <property type="evidence" value="ECO:0007669"/>
    <property type="project" value="InterPro"/>
</dbReference>
<dbReference type="PRINTS" id="PR00081">
    <property type="entry name" value="GDHRDH"/>
</dbReference>
<evidence type="ECO:0000256" key="7">
    <source>
        <dbReference type="ARBA" id="ARBA00023002"/>
    </source>
</evidence>
<evidence type="ECO:0000256" key="2">
    <source>
        <dbReference type="ARBA" id="ARBA00006484"/>
    </source>
</evidence>
<keyword evidence="12" id="KW-1185">Reference proteome</keyword>
<dbReference type="Gene3D" id="3.50.50.60">
    <property type="entry name" value="FAD/NAD(P)-binding domain"/>
    <property type="match status" value="3"/>
</dbReference>
<dbReference type="Pfam" id="PF00743">
    <property type="entry name" value="FMO-like"/>
    <property type="match status" value="1"/>
</dbReference>
<evidence type="ECO:0000313" key="12">
    <source>
        <dbReference type="Proteomes" id="UP001183643"/>
    </source>
</evidence>
<dbReference type="Pfam" id="PF00106">
    <property type="entry name" value="adh_short"/>
    <property type="match status" value="1"/>
</dbReference>
<evidence type="ECO:0000256" key="5">
    <source>
        <dbReference type="ARBA" id="ARBA00022827"/>
    </source>
</evidence>
<dbReference type="InterPro" id="IPR036188">
    <property type="entry name" value="FAD/NAD-bd_sf"/>
</dbReference>